<sequence length="450" mass="49825">MAEEEEALRVRDRLHGKWIYGACITVSLARRASRNHFWWRRRGAAEAGANAPEVKRVASTVSLVSPICRVDGVVSMTSLEVLGRCLIGQCRHPISNSDLAAALRAEKFEGVRVLRMFGSSVLFIFDNIENRRQLKERDGLSTWFDRTSETFEHVVAQWGTVIQVVEETMVPSSFEKGHVLIETSTLDRIDDRLELCVNDKVFPVRITEADTFLRGSRLGCYCPVSDCESQSTNEEECNLPDAEDHMVDEVHDHVEVTVAKDGAECTSLIREEEVRPSGGVEARSQGHVEEVSWRGNALWEVVPTALPPLQPVLDTNLDLVSVPIEEGVIEGLVSNVIGPAVEGSKAEVIHFKGSRRKVRMLADVIQSVSTLAEKEERKKGSKGRGRQRPIFGSLGMAGISLSDSDFRNRQEVLLKEATSAVDFGKLLGAQTIGREDVIVRDIAHFLGASQ</sequence>
<name>A0ABR2QUU7_9ROSI</name>
<protein>
    <submittedName>
        <fullName evidence="1">Uncharacterized protein</fullName>
    </submittedName>
</protein>
<gene>
    <name evidence="1" type="ORF">V6N11_002215</name>
</gene>
<organism evidence="1 2">
    <name type="scientific">Hibiscus sabdariffa</name>
    <name type="common">roselle</name>
    <dbReference type="NCBI Taxonomy" id="183260"/>
    <lineage>
        <taxon>Eukaryota</taxon>
        <taxon>Viridiplantae</taxon>
        <taxon>Streptophyta</taxon>
        <taxon>Embryophyta</taxon>
        <taxon>Tracheophyta</taxon>
        <taxon>Spermatophyta</taxon>
        <taxon>Magnoliopsida</taxon>
        <taxon>eudicotyledons</taxon>
        <taxon>Gunneridae</taxon>
        <taxon>Pentapetalae</taxon>
        <taxon>rosids</taxon>
        <taxon>malvids</taxon>
        <taxon>Malvales</taxon>
        <taxon>Malvaceae</taxon>
        <taxon>Malvoideae</taxon>
        <taxon>Hibiscus</taxon>
    </lineage>
</organism>
<accession>A0ABR2QUU7</accession>
<reference evidence="1 2" key="1">
    <citation type="journal article" date="2024" name="G3 (Bethesda)">
        <title>Genome assembly of Hibiscus sabdariffa L. provides insights into metabolisms of medicinal natural products.</title>
        <authorList>
            <person name="Kim T."/>
        </authorList>
    </citation>
    <scope>NUCLEOTIDE SEQUENCE [LARGE SCALE GENOMIC DNA]</scope>
    <source>
        <strain evidence="1">TK-2024</strain>
        <tissue evidence="1">Old leaves</tissue>
    </source>
</reference>
<evidence type="ECO:0000313" key="1">
    <source>
        <dbReference type="EMBL" id="KAK9004414.1"/>
    </source>
</evidence>
<dbReference type="Proteomes" id="UP001396334">
    <property type="component" value="Unassembled WGS sequence"/>
</dbReference>
<proteinExistence type="predicted"/>
<comment type="caution">
    <text evidence="1">The sequence shown here is derived from an EMBL/GenBank/DDBJ whole genome shotgun (WGS) entry which is preliminary data.</text>
</comment>
<keyword evidence="2" id="KW-1185">Reference proteome</keyword>
<evidence type="ECO:0000313" key="2">
    <source>
        <dbReference type="Proteomes" id="UP001396334"/>
    </source>
</evidence>
<dbReference type="EMBL" id="JBBPBN010000031">
    <property type="protein sequence ID" value="KAK9004414.1"/>
    <property type="molecule type" value="Genomic_DNA"/>
</dbReference>